<dbReference type="SUPFAM" id="SSF52058">
    <property type="entry name" value="L domain-like"/>
    <property type="match status" value="1"/>
</dbReference>
<dbReference type="GO" id="GO:0016020">
    <property type="term" value="C:membrane"/>
    <property type="evidence" value="ECO:0007669"/>
    <property type="project" value="UniProtKB-SubCell"/>
</dbReference>
<reference evidence="14 15" key="1">
    <citation type="submission" date="2019-11" db="EMBL/GenBank/DDBJ databases">
        <title>Whole genome sequence of Oryza granulata.</title>
        <authorList>
            <person name="Li W."/>
        </authorList>
    </citation>
    <scope>NUCLEOTIDE SEQUENCE [LARGE SCALE GENOMIC DNA]</scope>
    <source>
        <strain evidence="15">cv. Menghai</strain>
        <tissue evidence="14">Leaf</tissue>
    </source>
</reference>
<comment type="similarity">
    <text evidence="2">Belongs to the RLP family.</text>
</comment>
<dbReference type="EMBL" id="SPHZ02000001">
    <property type="protein sequence ID" value="KAF0936039.1"/>
    <property type="molecule type" value="Genomic_DNA"/>
</dbReference>
<dbReference type="Gene3D" id="3.80.10.10">
    <property type="entry name" value="Ribonuclease Inhibitor"/>
    <property type="match status" value="1"/>
</dbReference>
<evidence type="ECO:0000256" key="1">
    <source>
        <dbReference type="ARBA" id="ARBA00004479"/>
    </source>
</evidence>
<evidence type="ECO:0000313" key="15">
    <source>
        <dbReference type="Proteomes" id="UP000479710"/>
    </source>
</evidence>
<organism evidence="14 15">
    <name type="scientific">Oryza meyeriana var. granulata</name>
    <dbReference type="NCBI Taxonomy" id="110450"/>
    <lineage>
        <taxon>Eukaryota</taxon>
        <taxon>Viridiplantae</taxon>
        <taxon>Streptophyta</taxon>
        <taxon>Embryophyta</taxon>
        <taxon>Tracheophyta</taxon>
        <taxon>Spermatophyta</taxon>
        <taxon>Magnoliopsida</taxon>
        <taxon>Liliopsida</taxon>
        <taxon>Poales</taxon>
        <taxon>Poaceae</taxon>
        <taxon>BOP clade</taxon>
        <taxon>Oryzoideae</taxon>
        <taxon>Oryzeae</taxon>
        <taxon>Oryzinae</taxon>
        <taxon>Oryza</taxon>
        <taxon>Oryza meyeriana</taxon>
    </lineage>
</organism>
<evidence type="ECO:0000256" key="11">
    <source>
        <dbReference type="ARBA" id="ARBA00023136"/>
    </source>
</evidence>
<dbReference type="PANTHER" id="PTHR48063">
    <property type="entry name" value="LRR RECEPTOR-LIKE KINASE"/>
    <property type="match status" value="1"/>
</dbReference>
<dbReference type="InterPro" id="IPR001611">
    <property type="entry name" value="Leu-rich_rpt"/>
</dbReference>
<dbReference type="PANTHER" id="PTHR48063:SF46">
    <property type="entry name" value="LEUCINE-RICH REPEAT-CONTAINING N-TERMINAL PLANT-TYPE DOMAIN-CONTAINING PROTEIN"/>
    <property type="match status" value="1"/>
</dbReference>
<accession>A0A6G1FGM5</accession>
<keyword evidence="7" id="KW-0677">Repeat</keyword>
<dbReference type="InterPro" id="IPR032675">
    <property type="entry name" value="LRR_dom_sf"/>
</dbReference>
<proteinExistence type="inferred from homology"/>
<evidence type="ECO:0000256" key="6">
    <source>
        <dbReference type="ARBA" id="ARBA00022729"/>
    </source>
</evidence>
<evidence type="ECO:0000256" key="8">
    <source>
        <dbReference type="ARBA" id="ARBA00022741"/>
    </source>
</evidence>
<evidence type="ECO:0000256" key="3">
    <source>
        <dbReference type="ARBA" id="ARBA00022614"/>
    </source>
</evidence>
<comment type="subcellular location">
    <subcellularLocation>
        <location evidence="1">Membrane</location>
        <topology evidence="1">Single-pass type I membrane protein</topology>
    </subcellularLocation>
</comment>
<dbReference type="InterPro" id="IPR046956">
    <property type="entry name" value="RLP23-like"/>
</dbReference>
<keyword evidence="3" id="KW-0433">Leucine-rich repeat</keyword>
<evidence type="ECO:0000256" key="4">
    <source>
        <dbReference type="ARBA" id="ARBA00022626"/>
    </source>
</evidence>
<dbReference type="AlphaFoldDB" id="A0A6G1FGM5"/>
<evidence type="ECO:0008006" key="16">
    <source>
        <dbReference type="Google" id="ProtNLM"/>
    </source>
</evidence>
<protein>
    <recommendedName>
        <fullName evidence="16">Leucine-rich repeat-containing N-terminal plant-type domain-containing protein</fullName>
    </recommendedName>
</protein>
<dbReference type="GO" id="GO:0009742">
    <property type="term" value="P:brassinosteroid mediated signaling pathway"/>
    <property type="evidence" value="ECO:0007669"/>
    <property type="project" value="UniProtKB-KW"/>
</dbReference>
<dbReference type="OrthoDB" id="685357at2759"/>
<keyword evidence="10 13" id="KW-1133">Transmembrane helix</keyword>
<keyword evidence="11 13" id="KW-0472">Membrane</keyword>
<evidence type="ECO:0000256" key="7">
    <source>
        <dbReference type="ARBA" id="ARBA00022737"/>
    </source>
</evidence>
<keyword evidence="5 13" id="KW-0812">Transmembrane</keyword>
<dbReference type="FunFam" id="3.80.10.10:FF:000111">
    <property type="entry name" value="LRR receptor-like serine/threonine-protein kinase ERECTA"/>
    <property type="match status" value="1"/>
</dbReference>
<comment type="caution">
    <text evidence="14">The sequence shown here is derived from an EMBL/GenBank/DDBJ whole genome shotgun (WGS) entry which is preliminary data.</text>
</comment>
<keyword evidence="15" id="KW-1185">Reference proteome</keyword>
<gene>
    <name evidence="14" type="ORF">E2562_038346</name>
</gene>
<dbReference type="Proteomes" id="UP000479710">
    <property type="component" value="Unassembled WGS sequence"/>
</dbReference>
<keyword evidence="12" id="KW-0325">Glycoprotein</keyword>
<keyword evidence="4" id="KW-1070">Brassinosteroid signaling pathway</keyword>
<keyword evidence="8" id="KW-0547">Nucleotide-binding</keyword>
<sequence length="209" mass="22827">MYGELPPTLGNCSNLKILDVKINYLSGDLGNINFSSLSNLKTIDLLMNNFIGTIPESVIPPEIGQLKLLDTLFFSFNSFSGEIPQAICNLTNLVMLDLSNNNLTGIIPLVLNKLHFLSAFNVSNNDLEGTIPTGGQFDTFDNSSFIGNPKLCGPMVSRHCNSAKAVPLPTQSTDQFNDKVIFGIAFGLFFAVGVLLDQMVLSKLRFLQF</sequence>
<evidence type="ECO:0000256" key="10">
    <source>
        <dbReference type="ARBA" id="ARBA00022989"/>
    </source>
</evidence>
<feature type="transmembrane region" description="Helical" evidence="13">
    <location>
        <begin position="180"/>
        <end position="201"/>
    </location>
</feature>
<keyword evidence="6" id="KW-0732">Signal</keyword>
<keyword evidence="9" id="KW-0067">ATP-binding</keyword>
<dbReference type="PROSITE" id="PS51450">
    <property type="entry name" value="LRR"/>
    <property type="match status" value="1"/>
</dbReference>
<evidence type="ECO:0000256" key="5">
    <source>
        <dbReference type="ARBA" id="ARBA00022692"/>
    </source>
</evidence>
<evidence type="ECO:0000256" key="12">
    <source>
        <dbReference type="ARBA" id="ARBA00023180"/>
    </source>
</evidence>
<dbReference type="Pfam" id="PF00560">
    <property type="entry name" value="LRR_1"/>
    <property type="match status" value="2"/>
</dbReference>
<evidence type="ECO:0000256" key="13">
    <source>
        <dbReference type="SAM" id="Phobius"/>
    </source>
</evidence>
<evidence type="ECO:0000256" key="9">
    <source>
        <dbReference type="ARBA" id="ARBA00022840"/>
    </source>
</evidence>
<evidence type="ECO:0000256" key="2">
    <source>
        <dbReference type="ARBA" id="ARBA00009592"/>
    </source>
</evidence>
<dbReference type="GO" id="GO:0005524">
    <property type="term" value="F:ATP binding"/>
    <property type="evidence" value="ECO:0007669"/>
    <property type="project" value="UniProtKB-KW"/>
</dbReference>
<evidence type="ECO:0000313" key="14">
    <source>
        <dbReference type="EMBL" id="KAF0936039.1"/>
    </source>
</evidence>
<name>A0A6G1FGM5_9ORYZ</name>